<accession>A0A928VQU1</accession>
<gene>
    <name evidence="2" type="ORF">IQ266_11895</name>
</gene>
<protein>
    <submittedName>
        <fullName evidence="2">Uncharacterized protein</fullName>
    </submittedName>
</protein>
<dbReference type="Proteomes" id="UP000625316">
    <property type="component" value="Unassembled WGS sequence"/>
</dbReference>
<reference evidence="2" key="1">
    <citation type="submission" date="2020-10" db="EMBL/GenBank/DDBJ databases">
        <authorList>
            <person name="Castelo-Branco R."/>
            <person name="Eusebio N."/>
            <person name="Adriana R."/>
            <person name="Vieira A."/>
            <person name="Brugerolle De Fraissinette N."/>
            <person name="Rezende De Castro R."/>
            <person name="Schneider M.P."/>
            <person name="Vasconcelos V."/>
            <person name="Leao P.N."/>
        </authorList>
    </citation>
    <scope>NUCLEOTIDE SEQUENCE</scope>
    <source>
        <strain evidence="2">LEGE 11480</strain>
    </source>
</reference>
<name>A0A928VQU1_9CYAN</name>
<dbReference type="AlphaFoldDB" id="A0A928VQU1"/>
<comment type="caution">
    <text evidence="2">The sequence shown here is derived from an EMBL/GenBank/DDBJ whole genome shotgun (WGS) entry which is preliminary data.</text>
</comment>
<keyword evidence="3" id="KW-1185">Reference proteome</keyword>
<sequence>MKPRTTLTDYLPFSICLSIAGVLIIPRLPTLLGNATSLRTMVDPLAAQESQAKSADQIAQQHYKAGCQMLITRNPQGKPIFATIPIGQPALNATTGIPFADHSIFCDHTGTTVLVKDGIFHPSTVAFSRNRQVIRDAMQRYSNVQYEAPTVLTQE</sequence>
<proteinExistence type="predicted"/>
<evidence type="ECO:0000313" key="2">
    <source>
        <dbReference type="EMBL" id="MBE9030434.1"/>
    </source>
</evidence>
<keyword evidence="1" id="KW-1133">Transmembrane helix</keyword>
<keyword evidence="1" id="KW-0472">Membrane</keyword>
<evidence type="ECO:0000256" key="1">
    <source>
        <dbReference type="SAM" id="Phobius"/>
    </source>
</evidence>
<feature type="transmembrane region" description="Helical" evidence="1">
    <location>
        <begin position="12"/>
        <end position="32"/>
    </location>
</feature>
<organism evidence="2 3">
    <name type="scientific">Romeriopsis navalis LEGE 11480</name>
    <dbReference type="NCBI Taxonomy" id="2777977"/>
    <lineage>
        <taxon>Bacteria</taxon>
        <taxon>Bacillati</taxon>
        <taxon>Cyanobacteriota</taxon>
        <taxon>Cyanophyceae</taxon>
        <taxon>Leptolyngbyales</taxon>
        <taxon>Leptolyngbyaceae</taxon>
        <taxon>Romeriopsis</taxon>
        <taxon>Romeriopsis navalis</taxon>
    </lineage>
</organism>
<evidence type="ECO:0000313" key="3">
    <source>
        <dbReference type="Proteomes" id="UP000625316"/>
    </source>
</evidence>
<keyword evidence="1" id="KW-0812">Transmembrane</keyword>
<dbReference type="EMBL" id="JADEXQ010000036">
    <property type="protein sequence ID" value="MBE9030434.1"/>
    <property type="molecule type" value="Genomic_DNA"/>
</dbReference>
<dbReference type="RefSeq" id="WP_264325260.1">
    <property type="nucleotide sequence ID" value="NZ_JADEXQ010000036.1"/>
</dbReference>